<organism evidence="1 2">
    <name type="scientific">Apolygus lucorum</name>
    <name type="common">Small green plant bug</name>
    <name type="synonym">Lygocoris lucorum</name>
    <dbReference type="NCBI Taxonomy" id="248454"/>
    <lineage>
        <taxon>Eukaryota</taxon>
        <taxon>Metazoa</taxon>
        <taxon>Ecdysozoa</taxon>
        <taxon>Arthropoda</taxon>
        <taxon>Hexapoda</taxon>
        <taxon>Insecta</taxon>
        <taxon>Pterygota</taxon>
        <taxon>Neoptera</taxon>
        <taxon>Paraneoptera</taxon>
        <taxon>Hemiptera</taxon>
        <taxon>Heteroptera</taxon>
        <taxon>Panheteroptera</taxon>
        <taxon>Cimicomorpha</taxon>
        <taxon>Miridae</taxon>
        <taxon>Mirini</taxon>
        <taxon>Apolygus</taxon>
    </lineage>
</organism>
<dbReference type="OrthoDB" id="6537982at2759"/>
<evidence type="ECO:0000313" key="2">
    <source>
        <dbReference type="Proteomes" id="UP000466442"/>
    </source>
</evidence>
<dbReference type="InterPro" id="IPR011993">
    <property type="entry name" value="PH-like_dom_sf"/>
</dbReference>
<accession>A0A8S9XWT8</accession>
<keyword evidence="2" id="KW-1185">Reference proteome</keyword>
<comment type="caution">
    <text evidence="1">The sequence shown here is derived from an EMBL/GenBank/DDBJ whole genome shotgun (WGS) entry which is preliminary data.</text>
</comment>
<evidence type="ECO:0008006" key="3">
    <source>
        <dbReference type="Google" id="ProtNLM"/>
    </source>
</evidence>
<dbReference type="GO" id="GO:0007528">
    <property type="term" value="P:neuromuscular junction development"/>
    <property type="evidence" value="ECO:0007669"/>
    <property type="project" value="TreeGrafter"/>
</dbReference>
<dbReference type="InterPro" id="IPR037746">
    <property type="entry name" value="Dok-7"/>
</dbReference>
<dbReference type="AlphaFoldDB" id="A0A8S9XWT8"/>
<dbReference type="PANTHER" id="PTHR21636">
    <property type="entry name" value="PROTEIN DOK-7"/>
    <property type="match status" value="1"/>
</dbReference>
<evidence type="ECO:0000313" key="1">
    <source>
        <dbReference type="EMBL" id="KAF6212771.1"/>
    </source>
</evidence>
<dbReference type="PANTHER" id="PTHR21636:SF2">
    <property type="entry name" value="PROTEIN DOK-7"/>
    <property type="match status" value="1"/>
</dbReference>
<sequence length="161" mass="18222">MIIYSRTLAYEGEEEPQETISYSDLPPVPADVIKDCLHLQLYRDSKDRYKQGQTKASLSLQHFLGVETGFTLDKESNTIAILCQDVTVVLAFDTRERLIQWQVKIANNLGEDQQFLVQISSAPPKAKIASGPARLHVQEYRFCMTLGVPPRLVGIWEISKL</sequence>
<feature type="non-terminal residue" evidence="1">
    <location>
        <position position="1"/>
    </location>
</feature>
<gene>
    <name evidence="1" type="ORF">GE061_010480</name>
</gene>
<dbReference type="SUPFAM" id="SSF50729">
    <property type="entry name" value="PH domain-like"/>
    <property type="match status" value="1"/>
</dbReference>
<dbReference type="Gene3D" id="2.30.29.30">
    <property type="entry name" value="Pleckstrin-homology domain (PH domain)/Phosphotyrosine-binding domain (PTB)"/>
    <property type="match status" value="2"/>
</dbReference>
<dbReference type="GO" id="GO:0019901">
    <property type="term" value="F:protein kinase binding"/>
    <property type="evidence" value="ECO:0007669"/>
    <property type="project" value="InterPro"/>
</dbReference>
<dbReference type="EMBL" id="WIXP02000003">
    <property type="protein sequence ID" value="KAF6212771.1"/>
    <property type="molecule type" value="Genomic_DNA"/>
</dbReference>
<proteinExistence type="predicted"/>
<protein>
    <recommendedName>
        <fullName evidence="3">Protein Dok-7</fullName>
    </recommendedName>
</protein>
<dbReference type="Proteomes" id="UP000466442">
    <property type="component" value="Unassembled WGS sequence"/>
</dbReference>
<reference evidence="1" key="1">
    <citation type="journal article" date="2021" name="Mol. Ecol. Resour.">
        <title>Apolygus lucorum genome provides insights into omnivorousness and mesophyll feeding.</title>
        <authorList>
            <person name="Liu Y."/>
            <person name="Liu H."/>
            <person name="Wang H."/>
            <person name="Huang T."/>
            <person name="Liu B."/>
            <person name="Yang B."/>
            <person name="Yin L."/>
            <person name="Li B."/>
            <person name="Zhang Y."/>
            <person name="Zhang S."/>
            <person name="Jiang F."/>
            <person name="Zhang X."/>
            <person name="Ren Y."/>
            <person name="Wang B."/>
            <person name="Wang S."/>
            <person name="Lu Y."/>
            <person name="Wu K."/>
            <person name="Fan W."/>
            <person name="Wang G."/>
        </authorList>
    </citation>
    <scope>NUCLEOTIDE SEQUENCE</scope>
    <source>
        <strain evidence="1">12Hb</strain>
    </source>
</reference>
<name>A0A8S9XWT8_APOLU</name>